<accession>A0A3B6VNH3</accession>
<evidence type="ECO:0000256" key="11">
    <source>
        <dbReference type="ARBA" id="ARBA00044252"/>
    </source>
</evidence>
<keyword evidence="6" id="KW-0862">Zinc</keyword>
<dbReference type="GeneID" id="56440173"/>
<evidence type="ECO:0000256" key="5">
    <source>
        <dbReference type="ARBA" id="ARBA00022801"/>
    </source>
</evidence>
<dbReference type="PIRSF" id="PIRSF016599">
    <property type="entry name" value="Xaa-His_dipept"/>
    <property type="match status" value="1"/>
</dbReference>
<dbReference type="RefSeq" id="WP_013244542.1">
    <property type="nucleotide sequence ID" value="NC_019908.1"/>
</dbReference>
<evidence type="ECO:0000256" key="6">
    <source>
        <dbReference type="ARBA" id="ARBA00022833"/>
    </source>
</evidence>
<evidence type="ECO:0000256" key="13">
    <source>
        <dbReference type="ARBA" id="ARBA00071271"/>
    </source>
</evidence>
<dbReference type="Pfam" id="PF01546">
    <property type="entry name" value="Peptidase_M20"/>
    <property type="match status" value="1"/>
</dbReference>
<dbReference type="Gene3D" id="3.40.630.10">
    <property type="entry name" value="Zn peptidases"/>
    <property type="match status" value="2"/>
</dbReference>
<dbReference type="GO" id="GO:0046872">
    <property type="term" value="F:metal ion binding"/>
    <property type="evidence" value="ECO:0007669"/>
    <property type="project" value="UniProtKB-KW"/>
</dbReference>
<evidence type="ECO:0000256" key="3">
    <source>
        <dbReference type="ARBA" id="ARBA00022670"/>
    </source>
</evidence>
<evidence type="ECO:0000256" key="10">
    <source>
        <dbReference type="ARBA" id="ARBA00038976"/>
    </source>
</evidence>
<dbReference type="GO" id="GO:0006508">
    <property type="term" value="P:proteolysis"/>
    <property type="evidence" value="ECO:0007669"/>
    <property type="project" value="UniProtKB-KW"/>
</dbReference>
<dbReference type="NCBIfam" id="TIGR01893">
    <property type="entry name" value="aa-his-dipept"/>
    <property type="match status" value="1"/>
</dbReference>
<organism evidence="19 20">
    <name type="scientific">Brachyspira pilosicoli P43/6/78</name>
    <dbReference type="NCBI Taxonomy" id="1042417"/>
    <lineage>
        <taxon>Bacteria</taxon>
        <taxon>Pseudomonadati</taxon>
        <taxon>Spirochaetota</taxon>
        <taxon>Spirochaetia</taxon>
        <taxon>Brachyspirales</taxon>
        <taxon>Brachyspiraceae</taxon>
        <taxon>Brachyspira</taxon>
    </lineage>
</organism>
<dbReference type="CDD" id="cd03890">
    <property type="entry name" value="M20_pepD"/>
    <property type="match status" value="1"/>
</dbReference>
<comment type="catalytic activity">
    <reaction evidence="9">
        <text>Hydrolysis of dipeptides, preferentially hydrophobic dipeptides including prolyl amino acids.</text>
        <dbReference type="EC" id="3.4.13.18"/>
    </reaction>
</comment>
<keyword evidence="5" id="KW-0378">Hydrolase</keyword>
<proteinExistence type="inferred from homology"/>
<comment type="cofactor">
    <cofactor evidence="2">
        <name>Zn(2+)</name>
        <dbReference type="ChEBI" id="CHEBI:29105"/>
    </cofactor>
</comment>
<protein>
    <recommendedName>
        <fullName evidence="13">Cytosol non-specific dipeptidase</fullName>
        <ecNumber evidence="10">3.4.13.18</ecNumber>
    </recommendedName>
    <alternativeName>
        <fullName evidence="16">Aminoacyl-histidine dipeptidase</fullName>
    </alternativeName>
    <alternativeName>
        <fullName evidence="15">Beta-alanyl-histidine dipeptidase</fullName>
    </alternativeName>
    <alternativeName>
        <fullName evidence="14">Carnosinase</fullName>
    </alternativeName>
    <alternativeName>
        <fullName evidence="11">Peptidase D</fullName>
    </alternativeName>
    <alternativeName>
        <fullName evidence="17">Xaa-His dipeptidase</fullName>
    </alternativeName>
</protein>
<sequence>MDLNAFNSIESKEVFKWFNEINKIPRESGHEKEISDFLVKFAKDRNLEVYQDSAMNVIIKKKGTSGYENKPAVIIQGHVDMVCEKTKDSKHDFRKDPIEMIVEGDILRANNTTLGGDDGIAIAMGMALLDSKDLPHPPIELLATTAEETGMDGAIAITGEHIDGKTMINIDGEEEGIFLVSCAGGMNTLTDFDIKREKADGKALKIEVSGLKGGHSGIEIIKQRANAIKLLGRLLYAVRDDVVISHIEGGAKHNAIAKHAEALVVSKDISKVKKTLEEVAKNIKNEYRVEDPDMVINVSEASDVKESFTKELSNNVINFMMLVPDGVAYMSKDIEGLVQTSCNNGVLKEEDGKLRFTISVRSSVESSSKEIGLKIESAAHMTKASFQMSNGYPAWEYDANSKVKDIALNVYKKVTGKDAKIEAIHAGLECGILKKPLPDVDMISIGPDIKDVHTPAEHLSISSVDRMWRFLKELVISIA</sequence>
<evidence type="ECO:0000256" key="7">
    <source>
        <dbReference type="ARBA" id="ARBA00023049"/>
    </source>
</evidence>
<evidence type="ECO:0000256" key="2">
    <source>
        <dbReference type="ARBA" id="ARBA00001947"/>
    </source>
</evidence>
<reference evidence="19 20" key="1">
    <citation type="journal article" date="2013" name="Genome Announc.">
        <title>Complete Genome Sequence of the Porcine Strain Brachyspira pilosicoli P43/6/78(T.).</title>
        <authorList>
            <person name="Lin C."/>
            <person name="den Bakker H.C."/>
            <person name="Suzuki H."/>
            <person name="Lefebure T."/>
            <person name="Ponnala L."/>
            <person name="Sun Q."/>
            <person name="Stanhope M.J."/>
            <person name="Wiedmann M."/>
            <person name="Duhamel G.E."/>
        </authorList>
    </citation>
    <scope>NUCLEOTIDE SEQUENCE [LARGE SCALE GENOMIC DNA]</scope>
    <source>
        <strain evidence="19 20">P43/6/78</strain>
    </source>
</reference>
<evidence type="ECO:0000256" key="16">
    <source>
        <dbReference type="ARBA" id="ARBA00077688"/>
    </source>
</evidence>
<evidence type="ECO:0000256" key="4">
    <source>
        <dbReference type="ARBA" id="ARBA00022723"/>
    </source>
</evidence>
<evidence type="ECO:0000256" key="8">
    <source>
        <dbReference type="ARBA" id="ARBA00023285"/>
    </source>
</evidence>
<dbReference type="PANTHER" id="PTHR43501">
    <property type="entry name" value="CYTOSOL NON-SPECIFIC DIPEPTIDASE"/>
    <property type="match status" value="1"/>
</dbReference>
<dbReference type="KEGG" id="bpip:BPP43_07180"/>
<dbReference type="SUPFAM" id="SSF53187">
    <property type="entry name" value="Zn-dependent exopeptidases"/>
    <property type="match status" value="1"/>
</dbReference>
<dbReference type="EMBL" id="CP002873">
    <property type="protein sequence ID" value="AGA66664.1"/>
    <property type="molecule type" value="Genomic_DNA"/>
</dbReference>
<evidence type="ECO:0000256" key="14">
    <source>
        <dbReference type="ARBA" id="ARBA00075285"/>
    </source>
</evidence>
<evidence type="ECO:0000259" key="18">
    <source>
        <dbReference type="Pfam" id="PF07687"/>
    </source>
</evidence>
<evidence type="ECO:0000256" key="17">
    <source>
        <dbReference type="ARBA" id="ARBA00078074"/>
    </source>
</evidence>
<dbReference type="Proteomes" id="UP000010793">
    <property type="component" value="Chromosome"/>
</dbReference>
<dbReference type="Pfam" id="PF07687">
    <property type="entry name" value="M20_dimer"/>
    <property type="match status" value="1"/>
</dbReference>
<dbReference type="InterPro" id="IPR011650">
    <property type="entry name" value="Peptidase_M20_dimer"/>
</dbReference>
<evidence type="ECO:0000256" key="12">
    <source>
        <dbReference type="ARBA" id="ARBA00061423"/>
    </source>
</evidence>
<keyword evidence="8" id="KW-0170">Cobalt</keyword>
<dbReference type="GO" id="GO:0070573">
    <property type="term" value="F:metallodipeptidase activity"/>
    <property type="evidence" value="ECO:0007669"/>
    <property type="project" value="TreeGrafter"/>
</dbReference>
<dbReference type="PANTHER" id="PTHR43501:SF1">
    <property type="entry name" value="CYTOSOL NON-SPECIFIC DIPEPTIDASE"/>
    <property type="match status" value="1"/>
</dbReference>
<dbReference type="SUPFAM" id="SSF55031">
    <property type="entry name" value="Bacterial exopeptidase dimerisation domain"/>
    <property type="match status" value="1"/>
</dbReference>
<comment type="similarity">
    <text evidence="12">Belongs to the peptidase M20C family.</text>
</comment>
<dbReference type="InterPro" id="IPR002933">
    <property type="entry name" value="Peptidase_M20"/>
</dbReference>
<evidence type="ECO:0000313" key="20">
    <source>
        <dbReference type="Proteomes" id="UP000010793"/>
    </source>
</evidence>
<comment type="cofactor">
    <cofactor evidence="1">
        <name>Co(2+)</name>
        <dbReference type="ChEBI" id="CHEBI:48828"/>
    </cofactor>
</comment>
<keyword evidence="7" id="KW-0482">Metalloprotease</keyword>
<keyword evidence="3" id="KW-0645">Protease</keyword>
<dbReference type="GO" id="GO:0005829">
    <property type="term" value="C:cytosol"/>
    <property type="evidence" value="ECO:0007669"/>
    <property type="project" value="TreeGrafter"/>
</dbReference>
<dbReference type="PRINTS" id="PR00934">
    <property type="entry name" value="XHISDIPTASE"/>
</dbReference>
<dbReference type="EC" id="3.4.13.18" evidence="10"/>
<dbReference type="AlphaFoldDB" id="A0A3B6VNH3"/>
<evidence type="ECO:0000256" key="15">
    <source>
        <dbReference type="ARBA" id="ARBA00076004"/>
    </source>
</evidence>
<keyword evidence="4" id="KW-0479">Metal-binding</keyword>
<evidence type="ECO:0000256" key="1">
    <source>
        <dbReference type="ARBA" id="ARBA00001941"/>
    </source>
</evidence>
<name>A0A3B6VNH3_BRAPL</name>
<evidence type="ECO:0000256" key="9">
    <source>
        <dbReference type="ARBA" id="ARBA00036421"/>
    </source>
</evidence>
<feature type="domain" description="Peptidase M20 dimerisation" evidence="18">
    <location>
        <begin position="207"/>
        <end position="288"/>
    </location>
</feature>
<dbReference type="InterPro" id="IPR036264">
    <property type="entry name" value="Bact_exopeptidase_dim_dom"/>
</dbReference>
<keyword evidence="20" id="KW-1185">Reference proteome</keyword>
<dbReference type="FunFam" id="3.40.630.10:FF:000072">
    <property type="entry name" value="Aminoacyl-histidine dipeptidase"/>
    <property type="match status" value="1"/>
</dbReference>
<evidence type="ECO:0000313" key="19">
    <source>
        <dbReference type="EMBL" id="AGA66664.1"/>
    </source>
</evidence>
<dbReference type="FunFam" id="3.40.630.10:FF:000015">
    <property type="entry name" value="Aminoacyl-histidine dipeptidase PepD"/>
    <property type="match status" value="1"/>
</dbReference>
<gene>
    <name evidence="19" type="ORF">BPP43_07180</name>
</gene>
<dbReference type="InterPro" id="IPR001160">
    <property type="entry name" value="Peptidase_M20C"/>
</dbReference>